<protein>
    <submittedName>
        <fullName evidence="3">Transporter substrate-binding domain-containing protein</fullName>
    </submittedName>
</protein>
<dbReference type="Pfam" id="PF00497">
    <property type="entry name" value="SBP_bac_3"/>
    <property type="match status" value="1"/>
</dbReference>
<evidence type="ECO:0000313" key="3">
    <source>
        <dbReference type="EMBL" id="MDD7960951.1"/>
    </source>
</evidence>
<accession>A0ABT5SE03</accession>
<dbReference type="SUPFAM" id="SSF53850">
    <property type="entry name" value="Periplasmic binding protein-like II"/>
    <property type="match status" value="1"/>
</dbReference>
<dbReference type="RefSeq" id="WP_274263654.1">
    <property type="nucleotide sequence ID" value="NZ_JAQZCI010000001.1"/>
</dbReference>
<name>A0ABT5SE03_9MICO</name>
<gene>
    <name evidence="3" type="ORF">PUW80_01155</name>
</gene>
<proteinExistence type="predicted"/>
<sequence length="165" mass="17190">MRLSARMRVAVVTLVTLTSLSLAGCGAAIPADPSGTLDAVTGGTLRAGVTPNGRLMDVSDDEPSGSEADAIRAFADSLDADVEWTIGSEEALVRELENGGLDLIAGGLTDQTPWTNKAGMTRPYAEVTAQDGRTLKLVMLVPLGENAFLSRLETFLSERAKAGAL</sequence>
<feature type="signal peptide" evidence="1">
    <location>
        <begin position="1"/>
        <end position="23"/>
    </location>
</feature>
<feature type="domain" description="Solute-binding protein family 3/N-terminal" evidence="2">
    <location>
        <begin position="57"/>
        <end position="160"/>
    </location>
</feature>
<evidence type="ECO:0000259" key="2">
    <source>
        <dbReference type="Pfam" id="PF00497"/>
    </source>
</evidence>
<feature type="chain" id="PRO_5045447816" evidence="1">
    <location>
        <begin position="24"/>
        <end position="165"/>
    </location>
</feature>
<dbReference type="PROSITE" id="PS51257">
    <property type="entry name" value="PROKAR_LIPOPROTEIN"/>
    <property type="match status" value="1"/>
</dbReference>
<dbReference type="Proteomes" id="UP001218170">
    <property type="component" value="Unassembled WGS sequence"/>
</dbReference>
<evidence type="ECO:0000256" key="1">
    <source>
        <dbReference type="SAM" id="SignalP"/>
    </source>
</evidence>
<dbReference type="EMBL" id="JAQZCI010000001">
    <property type="protein sequence ID" value="MDD7960951.1"/>
    <property type="molecule type" value="Genomic_DNA"/>
</dbReference>
<comment type="caution">
    <text evidence="3">The sequence shown here is derived from an EMBL/GenBank/DDBJ whole genome shotgun (WGS) entry which is preliminary data.</text>
</comment>
<reference evidence="3 4" key="1">
    <citation type="submission" date="2023-02" db="EMBL/GenBank/DDBJ databases">
        <title>Study of novel species of the Microbacterium genus.</title>
        <authorList>
            <person name="Arroyo-Herrera I."/>
            <person name="Roman-Ponce B."/>
            <person name="Vasquez-Murrieta M.S."/>
        </authorList>
    </citation>
    <scope>NUCLEOTIDE SEQUENCE [LARGE SCALE GENOMIC DNA]</scope>
    <source>
        <strain evidence="3 4">NE1TT3</strain>
    </source>
</reference>
<dbReference type="Gene3D" id="3.40.190.10">
    <property type="entry name" value="Periplasmic binding protein-like II"/>
    <property type="match status" value="1"/>
</dbReference>
<organism evidence="3 4">
    <name type="scientific">Microbacterium thalli</name>
    <dbReference type="NCBI Taxonomy" id="3027921"/>
    <lineage>
        <taxon>Bacteria</taxon>
        <taxon>Bacillati</taxon>
        <taxon>Actinomycetota</taxon>
        <taxon>Actinomycetes</taxon>
        <taxon>Micrococcales</taxon>
        <taxon>Microbacteriaceae</taxon>
        <taxon>Microbacterium</taxon>
    </lineage>
</organism>
<keyword evidence="4" id="KW-1185">Reference proteome</keyword>
<keyword evidence="1" id="KW-0732">Signal</keyword>
<evidence type="ECO:0000313" key="4">
    <source>
        <dbReference type="Proteomes" id="UP001218170"/>
    </source>
</evidence>
<dbReference type="InterPro" id="IPR001638">
    <property type="entry name" value="Solute-binding_3/MltF_N"/>
</dbReference>